<comment type="caution">
    <text evidence="1">The sequence shown here is derived from an EMBL/GenBank/DDBJ whole genome shotgun (WGS) entry which is preliminary data.</text>
</comment>
<sequence length="98" mass="11012">MGARHPCYINVSIRPVLNSPIPFLGSLPRCPQAQHRDAEMSRFQVACPVDPKHSIGMPKCPVLRMRVNQMCSDRQASGYSCPRLVKPLITTRGEKIRL</sequence>
<keyword evidence="2" id="KW-1185">Reference proteome</keyword>
<gene>
    <name evidence="1" type="ORF">AVEN_264420_1</name>
</gene>
<name>A0A4Y2HUG3_ARAVE</name>
<protein>
    <submittedName>
        <fullName evidence="1">Uncharacterized protein</fullName>
    </submittedName>
</protein>
<accession>A0A4Y2HUG3</accession>
<proteinExistence type="predicted"/>
<evidence type="ECO:0000313" key="2">
    <source>
        <dbReference type="Proteomes" id="UP000499080"/>
    </source>
</evidence>
<reference evidence="1 2" key="1">
    <citation type="journal article" date="2019" name="Sci. Rep.">
        <title>Orb-weaving spider Araneus ventricosus genome elucidates the spidroin gene catalogue.</title>
        <authorList>
            <person name="Kono N."/>
            <person name="Nakamura H."/>
            <person name="Ohtoshi R."/>
            <person name="Moran D.A.P."/>
            <person name="Shinohara A."/>
            <person name="Yoshida Y."/>
            <person name="Fujiwara M."/>
            <person name="Mori M."/>
            <person name="Tomita M."/>
            <person name="Arakawa K."/>
        </authorList>
    </citation>
    <scope>NUCLEOTIDE SEQUENCE [LARGE SCALE GENOMIC DNA]</scope>
</reference>
<dbReference type="Proteomes" id="UP000499080">
    <property type="component" value="Unassembled WGS sequence"/>
</dbReference>
<dbReference type="EMBL" id="BGPR01002164">
    <property type="protein sequence ID" value="GBM68825.1"/>
    <property type="molecule type" value="Genomic_DNA"/>
</dbReference>
<evidence type="ECO:0000313" key="1">
    <source>
        <dbReference type="EMBL" id="GBM68825.1"/>
    </source>
</evidence>
<dbReference type="AlphaFoldDB" id="A0A4Y2HUG3"/>
<organism evidence="1 2">
    <name type="scientific">Araneus ventricosus</name>
    <name type="common">Orbweaver spider</name>
    <name type="synonym">Epeira ventricosa</name>
    <dbReference type="NCBI Taxonomy" id="182803"/>
    <lineage>
        <taxon>Eukaryota</taxon>
        <taxon>Metazoa</taxon>
        <taxon>Ecdysozoa</taxon>
        <taxon>Arthropoda</taxon>
        <taxon>Chelicerata</taxon>
        <taxon>Arachnida</taxon>
        <taxon>Araneae</taxon>
        <taxon>Araneomorphae</taxon>
        <taxon>Entelegynae</taxon>
        <taxon>Araneoidea</taxon>
        <taxon>Araneidae</taxon>
        <taxon>Araneus</taxon>
    </lineage>
</organism>